<dbReference type="Proteomes" id="UP000790377">
    <property type="component" value="Unassembled WGS sequence"/>
</dbReference>
<gene>
    <name evidence="1" type="ORF">BJ138DRAFT_1019811</name>
</gene>
<dbReference type="EMBL" id="MU268679">
    <property type="protein sequence ID" value="KAH7903950.1"/>
    <property type="molecule type" value="Genomic_DNA"/>
</dbReference>
<accession>A0ACB7ZS80</accession>
<protein>
    <submittedName>
        <fullName evidence="1">Kinase-like domain-containing protein</fullName>
    </submittedName>
</protein>
<comment type="caution">
    <text evidence="1">The sequence shown here is derived from an EMBL/GenBank/DDBJ whole genome shotgun (WGS) entry which is preliminary data.</text>
</comment>
<name>A0ACB7ZS80_9AGAM</name>
<reference evidence="1" key="1">
    <citation type="journal article" date="2021" name="New Phytol.">
        <title>Evolutionary innovations through gain and loss of genes in the ectomycorrhizal Boletales.</title>
        <authorList>
            <person name="Wu G."/>
            <person name="Miyauchi S."/>
            <person name="Morin E."/>
            <person name="Kuo A."/>
            <person name="Drula E."/>
            <person name="Varga T."/>
            <person name="Kohler A."/>
            <person name="Feng B."/>
            <person name="Cao Y."/>
            <person name="Lipzen A."/>
            <person name="Daum C."/>
            <person name="Hundley H."/>
            <person name="Pangilinan J."/>
            <person name="Johnson J."/>
            <person name="Barry K."/>
            <person name="LaButti K."/>
            <person name="Ng V."/>
            <person name="Ahrendt S."/>
            <person name="Min B."/>
            <person name="Choi I.G."/>
            <person name="Park H."/>
            <person name="Plett J.M."/>
            <person name="Magnuson J."/>
            <person name="Spatafora J.W."/>
            <person name="Nagy L.G."/>
            <person name="Henrissat B."/>
            <person name="Grigoriev I.V."/>
            <person name="Yang Z.L."/>
            <person name="Xu J."/>
            <person name="Martin F.M."/>
        </authorList>
    </citation>
    <scope>NUCLEOTIDE SEQUENCE</scope>
    <source>
        <strain evidence="1">ATCC 28755</strain>
    </source>
</reference>
<proteinExistence type="predicted"/>
<organism evidence="1 2">
    <name type="scientific">Hygrophoropsis aurantiaca</name>
    <dbReference type="NCBI Taxonomy" id="72124"/>
    <lineage>
        <taxon>Eukaryota</taxon>
        <taxon>Fungi</taxon>
        <taxon>Dikarya</taxon>
        <taxon>Basidiomycota</taxon>
        <taxon>Agaricomycotina</taxon>
        <taxon>Agaricomycetes</taxon>
        <taxon>Agaricomycetidae</taxon>
        <taxon>Boletales</taxon>
        <taxon>Coniophorineae</taxon>
        <taxon>Hygrophoropsidaceae</taxon>
        <taxon>Hygrophoropsis</taxon>
    </lineage>
</organism>
<evidence type="ECO:0000313" key="1">
    <source>
        <dbReference type="EMBL" id="KAH7903950.1"/>
    </source>
</evidence>
<keyword evidence="2" id="KW-1185">Reference proteome</keyword>
<feature type="non-terminal residue" evidence="1">
    <location>
        <position position="1"/>
    </location>
</feature>
<evidence type="ECO:0000313" key="2">
    <source>
        <dbReference type="Proteomes" id="UP000790377"/>
    </source>
</evidence>
<sequence>GSITLAQSPRDEVILIAQNWQKQKRGEMENNGAYLSCGYSKVAIRGMIGSQSYAIFISKALGNAYSTDEENTNELLAEFKVLWIADYFLETFKKRATVNGYKGLPNIRFNTAGSFIGTLVSPVPEWNESSKIKDNRSLYYSTFMAAPLLDLANGWHEEKWSGTCETGDNETHVARVLNAFSHHSLIDSANTCLLVDLQGASTSPDGDIILFDPQAHTTWPGAVGFFDKKQSEIDRFSQEHVCNEICKALKLSAKDPKTGKSTVKRPHRAW</sequence>